<organism evidence="9 10">
    <name type="scientific">Paremcibacter congregatus</name>
    <dbReference type="NCBI Taxonomy" id="2043170"/>
    <lineage>
        <taxon>Bacteria</taxon>
        <taxon>Pseudomonadati</taxon>
        <taxon>Pseudomonadota</taxon>
        <taxon>Alphaproteobacteria</taxon>
        <taxon>Emcibacterales</taxon>
        <taxon>Emcibacteraceae</taxon>
        <taxon>Paremcibacter</taxon>
    </lineage>
</organism>
<feature type="domain" description="Mandelate racemase/muconate lactonizing enzyme C-terminal" evidence="8">
    <location>
        <begin position="129"/>
        <end position="221"/>
    </location>
</feature>
<dbReference type="AlphaFoldDB" id="A0A2G4YVW0"/>
<dbReference type="Proteomes" id="UP000229730">
    <property type="component" value="Unassembled WGS sequence"/>
</dbReference>
<evidence type="ECO:0000256" key="5">
    <source>
        <dbReference type="PIRSR" id="PIRSR634603-1"/>
    </source>
</evidence>
<feature type="active site" description="Proton acceptor; specific for (S)-substrate epimerization" evidence="5">
    <location>
        <position position="245"/>
    </location>
</feature>
<keyword evidence="3 6" id="KW-0460">Magnesium</keyword>
<evidence type="ECO:0000256" key="6">
    <source>
        <dbReference type="PIRSR" id="PIRSR634603-3"/>
    </source>
</evidence>
<dbReference type="Pfam" id="PF13378">
    <property type="entry name" value="MR_MLE_C"/>
    <property type="match status" value="1"/>
</dbReference>
<dbReference type="SFLD" id="SFLDF00010">
    <property type="entry name" value="dipeptide_epimerase"/>
    <property type="match status" value="1"/>
</dbReference>
<dbReference type="InParanoid" id="A0A2G4YVW0"/>
<dbReference type="SUPFAM" id="SSF54826">
    <property type="entry name" value="Enolase N-terminal domain-like"/>
    <property type="match status" value="1"/>
</dbReference>
<evidence type="ECO:0000313" key="9">
    <source>
        <dbReference type="EMBL" id="PHZ86380.1"/>
    </source>
</evidence>
<dbReference type="GO" id="GO:0009063">
    <property type="term" value="P:amino acid catabolic process"/>
    <property type="evidence" value="ECO:0007669"/>
    <property type="project" value="InterPro"/>
</dbReference>
<keyword evidence="2 6" id="KW-0479">Metal-binding</keyword>
<proteinExistence type="inferred from homology"/>
<evidence type="ECO:0000256" key="3">
    <source>
        <dbReference type="ARBA" id="ARBA00022842"/>
    </source>
</evidence>
<dbReference type="SFLD" id="SFLDS00001">
    <property type="entry name" value="Enolase"/>
    <property type="match status" value="1"/>
</dbReference>
<dbReference type="GO" id="GO:0016855">
    <property type="term" value="F:racemase and epimerase activity, acting on amino acids and derivatives"/>
    <property type="evidence" value="ECO:0007669"/>
    <property type="project" value="UniProtKB-UniRule"/>
</dbReference>
<sequence length="331" mass="37363">MKLSIYAETWQLRETFRIAHHKITHSYIIRVVLQDGAIFGQGEAEAHDVNPDEMDIVVKEIQKVKDLIEQGRPWPMIYPSVHHLRARNALDCMYWDFEANRNGIPVWQKIGHTKPKPLTTAYTIGIDTAEKMESKAFSNRHRKLLKIKLGCRQGDMKRIEGVRRAAPNSDLIIDANEGWTFDQLIKYAPYLHQLGVKLIEQPLPAENDYSLVKFKSPVALCADESCHTRADLPNLIDRYQFVNIKLDKTGGLTEALLLASDAKKAGLRLMTGCMVGTSLAMAPAMLIGSLSEFVDLDGPLLLREDRKNGLQYCDVTSSVYSSGVELWGERI</sequence>
<evidence type="ECO:0000313" key="10">
    <source>
        <dbReference type="Proteomes" id="UP000229730"/>
    </source>
</evidence>
<dbReference type="SFLD" id="SFLDG00180">
    <property type="entry name" value="muconate_cycloisomerase"/>
    <property type="match status" value="1"/>
</dbReference>
<comment type="similarity">
    <text evidence="1 7">Belongs to the mandelate racemase/muconate lactonizing enzyme family.</text>
</comment>
<keyword evidence="10" id="KW-1185">Reference proteome</keyword>
<feature type="binding site" evidence="6">
    <location>
        <position position="223"/>
    </location>
    <ligand>
        <name>Mg(2+)</name>
        <dbReference type="ChEBI" id="CHEBI:18420"/>
    </ligand>
</feature>
<comment type="caution">
    <text evidence="9">The sequence shown here is derived from an EMBL/GenBank/DDBJ whole genome shotgun (WGS) entry which is preliminary data.</text>
</comment>
<dbReference type="InterPro" id="IPR018110">
    <property type="entry name" value="Mandel_Rmase/mucon_lact_enz_CS"/>
</dbReference>
<dbReference type="GO" id="GO:0000287">
    <property type="term" value="F:magnesium ion binding"/>
    <property type="evidence" value="ECO:0007669"/>
    <property type="project" value="UniProtKB-ARBA"/>
</dbReference>
<keyword evidence="4 7" id="KW-0413">Isomerase</keyword>
<feature type="active site" description="Proton acceptor; specific for (R)-substrate epimerization" evidence="5">
    <location>
        <position position="148"/>
    </location>
</feature>
<evidence type="ECO:0000256" key="4">
    <source>
        <dbReference type="ARBA" id="ARBA00023235"/>
    </source>
</evidence>
<dbReference type="InterPro" id="IPR013342">
    <property type="entry name" value="Mandelate_racemase_C"/>
</dbReference>
<evidence type="ECO:0000256" key="7">
    <source>
        <dbReference type="RuleBase" id="RU366006"/>
    </source>
</evidence>
<dbReference type="OrthoDB" id="9782675at2"/>
<feature type="binding site" evidence="6">
    <location>
        <position position="174"/>
    </location>
    <ligand>
        <name>Mg(2+)</name>
        <dbReference type="ChEBI" id="CHEBI:18420"/>
    </ligand>
</feature>
<dbReference type="InterPro" id="IPR029017">
    <property type="entry name" value="Enolase-like_N"/>
</dbReference>
<dbReference type="EC" id="5.1.1.-" evidence="7"/>
<dbReference type="PANTHER" id="PTHR48073">
    <property type="entry name" value="O-SUCCINYLBENZOATE SYNTHASE-RELATED"/>
    <property type="match status" value="1"/>
</dbReference>
<dbReference type="EMBL" id="PDEM01000007">
    <property type="protein sequence ID" value="PHZ86380.1"/>
    <property type="molecule type" value="Genomic_DNA"/>
</dbReference>
<comment type="cofactor">
    <cofactor evidence="6 7">
        <name>Mg(2+)</name>
        <dbReference type="ChEBI" id="CHEBI:18420"/>
    </cofactor>
    <text evidence="6 7">Binds 1 Mg(2+) ion per subunit.</text>
</comment>
<name>A0A2G4YVW0_9PROT</name>
<dbReference type="InterPro" id="IPR029065">
    <property type="entry name" value="Enolase_C-like"/>
</dbReference>
<dbReference type="Gene3D" id="3.20.20.120">
    <property type="entry name" value="Enolase-like C-terminal domain"/>
    <property type="match status" value="1"/>
</dbReference>
<dbReference type="CDD" id="cd03319">
    <property type="entry name" value="L-Ala-DL-Glu_epimerase"/>
    <property type="match status" value="1"/>
</dbReference>
<evidence type="ECO:0000256" key="2">
    <source>
        <dbReference type="ARBA" id="ARBA00022723"/>
    </source>
</evidence>
<dbReference type="SUPFAM" id="SSF51604">
    <property type="entry name" value="Enolase C-terminal domain-like"/>
    <property type="match status" value="1"/>
</dbReference>
<evidence type="ECO:0000259" key="8">
    <source>
        <dbReference type="SMART" id="SM00922"/>
    </source>
</evidence>
<gene>
    <name evidence="9" type="ORF">CRD36_00360</name>
</gene>
<evidence type="ECO:0000256" key="1">
    <source>
        <dbReference type="ARBA" id="ARBA00008031"/>
    </source>
</evidence>
<dbReference type="SMART" id="SM00922">
    <property type="entry name" value="MR_MLE"/>
    <property type="match status" value="1"/>
</dbReference>
<dbReference type="InterPro" id="IPR036849">
    <property type="entry name" value="Enolase-like_C_sf"/>
</dbReference>
<accession>A0A2G4YVW0</accession>
<feature type="binding site" evidence="6">
    <location>
        <position position="200"/>
    </location>
    <ligand>
        <name>Mg(2+)</name>
        <dbReference type="ChEBI" id="CHEBI:18420"/>
    </ligand>
</feature>
<dbReference type="PROSITE" id="PS00909">
    <property type="entry name" value="MR_MLE_2"/>
    <property type="match status" value="1"/>
</dbReference>
<dbReference type="Gene3D" id="3.30.390.10">
    <property type="entry name" value="Enolase-like, N-terminal domain"/>
    <property type="match status" value="1"/>
</dbReference>
<protein>
    <recommendedName>
        <fullName evidence="7">Dipeptide epimerase</fullName>
        <ecNumber evidence="7">5.1.1.-</ecNumber>
    </recommendedName>
</protein>
<reference evidence="9 10" key="1">
    <citation type="submission" date="2017-10" db="EMBL/GenBank/DDBJ databases">
        <title>Frigbacter circumglobatus gen. nov. sp. nov., isolated from sediment cultured in situ.</title>
        <authorList>
            <person name="Zhao Z."/>
        </authorList>
    </citation>
    <scope>NUCLEOTIDE SEQUENCE [LARGE SCALE GENOMIC DNA]</scope>
    <source>
        <strain evidence="9 10">ZYL</strain>
    </source>
</reference>
<dbReference type="InterPro" id="IPR034603">
    <property type="entry name" value="Dipeptide_epimerase"/>
</dbReference>
<dbReference type="RefSeq" id="WP_099470757.1">
    <property type="nucleotide sequence ID" value="NZ_CP041025.1"/>
</dbReference>
<dbReference type="PANTHER" id="PTHR48073:SF2">
    <property type="entry name" value="O-SUCCINYLBENZOATE SYNTHASE"/>
    <property type="match status" value="1"/>
</dbReference>